<feature type="transmembrane region" description="Helical" evidence="2">
    <location>
        <begin position="20"/>
        <end position="40"/>
    </location>
</feature>
<feature type="transmembrane region" description="Helical" evidence="2">
    <location>
        <begin position="419"/>
        <end position="440"/>
    </location>
</feature>
<feature type="coiled-coil region" evidence="1">
    <location>
        <begin position="161"/>
        <end position="195"/>
    </location>
</feature>
<organism evidence="4 5">
    <name type="scientific">Pseudoduganella namucuonensis</name>
    <dbReference type="NCBI Taxonomy" id="1035707"/>
    <lineage>
        <taxon>Bacteria</taxon>
        <taxon>Pseudomonadati</taxon>
        <taxon>Pseudomonadota</taxon>
        <taxon>Betaproteobacteria</taxon>
        <taxon>Burkholderiales</taxon>
        <taxon>Oxalobacteraceae</taxon>
        <taxon>Telluria group</taxon>
        <taxon>Pseudoduganella</taxon>
    </lineage>
</organism>
<dbReference type="STRING" id="1035707.SAMN05216552_1005177"/>
<dbReference type="NCBIfam" id="TIGR03007">
    <property type="entry name" value="pepcterm_ChnLen"/>
    <property type="match status" value="1"/>
</dbReference>
<evidence type="ECO:0000256" key="1">
    <source>
        <dbReference type="SAM" id="Coils"/>
    </source>
</evidence>
<dbReference type="GO" id="GO:0005886">
    <property type="term" value="C:plasma membrane"/>
    <property type="evidence" value="ECO:0007669"/>
    <property type="project" value="TreeGrafter"/>
</dbReference>
<dbReference type="Proteomes" id="UP000199391">
    <property type="component" value="Unassembled WGS sequence"/>
</dbReference>
<gene>
    <name evidence="4" type="ORF">SAMN05216552_1005177</name>
</gene>
<sequence>MEEFINQLLTNARGIWKYRWLAAGVSWMLAVAGWAGVTALPDDYQSSARVYVDTQSILKPLLSGMTSVPNVEQQVAIMSRTLLSRPNVERVMRMADLDLEATSPREHERQLEELMGKIRIAGTGSYDIYTITYHHHDPKKVRDVVQSLLAIFVEGSFKGKKADTQKAMQFIDEQIKTYEARLVAAENTLKEFKMQNSALLPRQGVDYGAQLLLSADALGAARLDLAEAEQSRDAIRSQVDGAAADGALAGAATPALDARIDALNKNLDGLRLQYTDLHPDIVAARRLLAQLELRRREENAAPAPRADPALLHSPVQQQLRVALTEADARVAAMRVRVRELGLRHERLQRQSKAVPEVESQLAQLNRDYDVNKENYEKLLGKREAARLSGDLSATTEMMNFRIIDPPTMPARPVGPNRPLYYSAVLAAALAAGGVAAIATSQARPTFLSAAELRAFTGLSVIGTVAMNWTPAQLARRRRDKAGLGTVLATLLLGYGGVMSYALLLE</sequence>
<dbReference type="PANTHER" id="PTHR32309">
    <property type="entry name" value="TYROSINE-PROTEIN KINASE"/>
    <property type="match status" value="1"/>
</dbReference>
<dbReference type="Pfam" id="PF13807">
    <property type="entry name" value="GNVR"/>
    <property type="match status" value="1"/>
</dbReference>
<accession>A0A1I7HCW4</accession>
<evidence type="ECO:0000313" key="5">
    <source>
        <dbReference type="Proteomes" id="UP000199391"/>
    </source>
</evidence>
<dbReference type="GO" id="GO:0004713">
    <property type="term" value="F:protein tyrosine kinase activity"/>
    <property type="evidence" value="ECO:0007669"/>
    <property type="project" value="TreeGrafter"/>
</dbReference>
<keyword evidence="2" id="KW-0812">Transmembrane</keyword>
<feature type="coiled-coil region" evidence="1">
    <location>
        <begin position="347"/>
        <end position="381"/>
    </location>
</feature>
<dbReference type="InterPro" id="IPR050445">
    <property type="entry name" value="Bact_polysacc_biosynth/exp"/>
</dbReference>
<dbReference type="InterPro" id="IPR014345">
    <property type="entry name" value="XrtA_polysacc_chain"/>
</dbReference>
<name>A0A1I7HCW4_9BURK</name>
<keyword evidence="2" id="KW-1133">Transmembrane helix</keyword>
<reference evidence="5" key="1">
    <citation type="submission" date="2016-10" db="EMBL/GenBank/DDBJ databases">
        <authorList>
            <person name="Varghese N."/>
            <person name="Submissions S."/>
        </authorList>
    </citation>
    <scope>NUCLEOTIDE SEQUENCE [LARGE SCALE GENOMIC DNA]</scope>
    <source>
        <strain evidence="5">CGMCC 1.11014</strain>
    </source>
</reference>
<protein>
    <submittedName>
        <fullName evidence="4">Polysaccharide chain length determinant protein, PEP-CTERM locus subfamily</fullName>
    </submittedName>
</protein>
<dbReference type="EMBL" id="FPBO01000005">
    <property type="protein sequence ID" value="SFU58584.1"/>
    <property type="molecule type" value="Genomic_DNA"/>
</dbReference>
<dbReference type="OrthoDB" id="9795292at2"/>
<dbReference type="RefSeq" id="WP_093554952.1">
    <property type="nucleotide sequence ID" value="NZ_FPBO01000005.1"/>
</dbReference>
<keyword evidence="1" id="KW-0175">Coiled coil</keyword>
<keyword evidence="5" id="KW-1185">Reference proteome</keyword>
<feature type="domain" description="Tyrosine-protein kinase G-rich" evidence="3">
    <location>
        <begin position="358"/>
        <end position="438"/>
    </location>
</feature>
<keyword evidence="2" id="KW-0472">Membrane</keyword>
<dbReference type="InterPro" id="IPR032807">
    <property type="entry name" value="GNVR"/>
</dbReference>
<proteinExistence type="predicted"/>
<evidence type="ECO:0000259" key="3">
    <source>
        <dbReference type="Pfam" id="PF13807"/>
    </source>
</evidence>
<dbReference type="PANTHER" id="PTHR32309:SF13">
    <property type="entry name" value="FERRIC ENTEROBACTIN TRANSPORT PROTEIN FEPE"/>
    <property type="match status" value="1"/>
</dbReference>
<feature type="transmembrane region" description="Helical" evidence="2">
    <location>
        <begin position="481"/>
        <end position="503"/>
    </location>
</feature>
<dbReference type="AlphaFoldDB" id="A0A1I7HCW4"/>
<evidence type="ECO:0000256" key="2">
    <source>
        <dbReference type="SAM" id="Phobius"/>
    </source>
</evidence>
<evidence type="ECO:0000313" key="4">
    <source>
        <dbReference type="EMBL" id="SFU58584.1"/>
    </source>
</evidence>